<protein>
    <submittedName>
        <fullName evidence="1">Uncharacterized protein</fullName>
    </submittedName>
</protein>
<organism evidence="1 2">
    <name type="scientific">Aegilops tauschii subsp. strangulata</name>
    <name type="common">Goatgrass</name>
    <dbReference type="NCBI Taxonomy" id="200361"/>
    <lineage>
        <taxon>Eukaryota</taxon>
        <taxon>Viridiplantae</taxon>
        <taxon>Streptophyta</taxon>
        <taxon>Embryophyta</taxon>
        <taxon>Tracheophyta</taxon>
        <taxon>Spermatophyta</taxon>
        <taxon>Magnoliopsida</taxon>
        <taxon>Liliopsida</taxon>
        <taxon>Poales</taxon>
        <taxon>Poaceae</taxon>
        <taxon>BOP clade</taxon>
        <taxon>Pooideae</taxon>
        <taxon>Triticodae</taxon>
        <taxon>Triticeae</taxon>
        <taxon>Triticinae</taxon>
        <taxon>Aegilops</taxon>
    </lineage>
</organism>
<reference evidence="2" key="2">
    <citation type="journal article" date="2017" name="Nat. Plants">
        <title>The Aegilops tauschii genome reveals multiple impacts of transposons.</title>
        <authorList>
            <person name="Zhao G."/>
            <person name="Zou C."/>
            <person name="Li K."/>
            <person name="Wang K."/>
            <person name="Li T."/>
            <person name="Gao L."/>
            <person name="Zhang X."/>
            <person name="Wang H."/>
            <person name="Yang Z."/>
            <person name="Liu X."/>
            <person name="Jiang W."/>
            <person name="Mao L."/>
            <person name="Kong X."/>
            <person name="Jiao Y."/>
            <person name="Jia J."/>
        </authorList>
    </citation>
    <scope>NUCLEOTIDE SEQUENCE [LARGE SCALE GENOMIC DNA]</scope>
    <source>
        <strain evidence="2">cv. AL8/78</strain>
    </source>
</reference>
<dbReference type="EnsemblPlants" id="AET1Gv20421400.3">
    <property type="protein sequence ID" value="AET1Gv20421400.3"/>
    <property type="gene ID" value="AET1Gv20421400"/>
</dbReference>
<dbReference type="Gramene" id="AET1Gv20421400.3">
    <property type="protein sequence ID" value="AET1Gv20421400.3"/>
    <property type="gene ID" value="AET1Gv20421400"/>
</dbReference>
<accession>A0A452YHR6</accession>
<name>A0A452YHR6_AEGTS</name>
<reference evidence="1" key="3">
    <citation type="journal article" date="2017" name="Nature">
        <title>Genome sequence of the progenitor of the wheat D genome Aegilops tauschii.</title>
        <authorList>
            <person name="Luo M.C."/>
            <person name="Gu Y.Q."/>
            <person name="Puiu D."/>
            <person name="Wang H."/>
            <person name="Twardziok S.O."/>
            <person name="Deal K.R."/>
            <person name="Huo N."/>
            <person name="Zhu T."/>
            <person name="Wang L."/>
            <person name="Wang Y."/>
            <person name="McGuire P.E."/>
            <person name="Liu S."/>
            <person name="Long H."/>
            <person name="Ramasamy R.K."/>
            <person name="Rodriguez J.C."/>
            <person name="Van S.L."/>
            <person name="Yuan L."/>
            <person name="Wang Z."/>
            <person name="Xia Z."/>
            <person name="Xiao L."/>
            <person name="Anderson O.D."/>
            <person name="Ouyang S."/>
            <person name="Liang Y."/>
            <person name="Zimin A.V."/>
            <person name="Pertea G."/>
            <person name="Qi P."/>
            <person name="Bennetzen J.L."/>
            <person name="Dai X."/>
            <person name="Dawson M.W."/>
            <person name="Muller H.G."/>
            <person name="Kugler K."/>
            <person name="Rivarola-Duarte L."/>
            <person name="Spannagl M."/>
            <person name="Mayer K.F.X."/>
            <person name="Lu F.H."/>
            <person name="Bevan M.W."/>
            <person name="Leroy P."/>
            <person name="Li P."/>
            <person name="You F.M."/>
            <person name="Sun Q."/>
            <person name="Liu Z."/>
            <person name="Lyons E."/>
            <person name="Wicker T."/>
            <person name="Salzberg S.L."/>
            <person name="Devos K.M."/>
            <person name="Dvorak J."/>
        </authorList>
    </citation>
    <scope>NUCLEOTIDE SEQUENCE [LARGE SCALE GENOMIC DNA]</scope>
    <source>
        <strain evidence="1">cv. AL8/78</strain>
    </source>
</reference>
<sequence length="64" mass="7310">MLQRVFSHSSLLTVIASGYRHCLCADNSPCLKYCRSAEPTVGPGWEGLRCRRPEWPHGYLQYIV</sequence>
<evidence type="ECO:0000313" key="2">
    <source>
        <dbReference type="Proteomes" id="UP000015105"/>
    </source>
</evidence>
<dbReference type="Proteomes" id="UP000015105">
    <property type="component" value="Chromosome 1D"/>
</dbReference>
<reference evidence="1" key="4">
    <citation type="submission" date="2019-03" db="UniProtKB">
        <authorList>
            <consortium name="EnsemblPlants"/>
        </authorList>
    </citation>
    <scope>IDENTIFICATION</scope>
</reference>
<reference evidence="1" key="5">
    <citation type="journal article" date="2021" name="G3 (Bethesda)">
        <title>Aegilops tauschii genome assembly Aet v5.0 features greater sequence contiguity and improved annotation.</title>
        <authorList>
            <person name="Wang L."/>
            <person name="Zhu T."/>
            <person name="Rodriguez J.C."/>
            <person name="Deal K.R."/>
            <person name="Dubcovsky J."/>
            <person name="McGuire P.E."/>
            <person name="Lux T."/>
            <person name="Spannagl M."/>
            <person name="Mayer K.F.X."/>
            <person name="Baldrich P."/>
            <person name="Meyers B.C."/>
            <person name="Huo N."/>
            <person name="Gu Y.Q."/>
            <person name="Zhou H."/>
            <person name="Devos K.M."/>
            <person name="Bennetzen J.L."/>
            <person name="Unver T."/>
            <person name="Budak H."/>
            <person name="Gulick P.J."/>
            <person name="Galiba G."/>
            <person name="Kalapos B."/>
            <person name="Nelson D.R."/>
            <person name="Li P."/>
            <person name="You F.M."/>
            <person name="Luo M.C."/>
            <person name="Dvorak J."/>
        </authorList>
    </citation>
    <scope>NUCLEOTIDE SEQUENCE [LARGE SCALE GENOMIC DNA]</scope>
    <source>
        <strain evidence="1">cv. AL8/78</strain>
    </source>
</reference>
<keyword evidence="2" id="KW-1185">Reference proteome</keyword>
<proteinExistence type="predicted"/>
<evidence type="ECO:0000313" key="1">
    <source>
        <dbReference type="EnsemblPlants" id="AET1Gv20421400.3"/>
    </source>
</evidence>
<reference evidence="2" key="1">
    <citation type="journal article" date="2014" name="Science">
        <title>Ancient hybridizations among the ancestral genomes of bread wheat.</title>
        <authorList>
            <consortium name="International Wheat Genome Sequencing Consortium,"/>
            <person name="Marcussen T."/>
            <person name="Sandve S.R."/>
            <person name="Heier L."/>
            <person name="Spannagl M."/>
            <person name="Pfeifer M."/>
            <person name="Jakobsen K.S."/>
            <person name="Wulff B.B."/>
            <person name="Steuernagel B."/>
            <person name="Mayer K.F."/>
            <person name="Olsen O.A."/>
        </authorList>
    </citation>
    <scope>NUCLEOTIDE SEQUENCE [LARGE SCALE GENOMIC DNA]</scope>
    <source>
        <strain evidence="2">cv. AL8/78</strain>
    </source>
</reference>
<dbReference type="AlphaFoldDB" id="A0A452YHR6"/>